<evidence type="ECO:0000313" key="1">
    <source>
        <dbReference type="EMBL" id="KRM74962.1"/>
    </source>
</evidence>
<dbReference type="RefSeq" id="WP_056959069.1">
    <property type="nucleotide sequence ID" value="NZ_AYYN01000082.1"/>
</dbReference>
<sequence length="131" mass="15015">MKKEAKKIVTWKLKDPAAPMVTLSQPAGTLFARRYSQMIIALYKYYDQAISKKKVFELVTKAINQNYSPSVSDHIYNLIPIVNIFQRKETFNELLTIGEKLGDSLSDEFECYGKVELSTLQSLIDQAFRLS</sequence>
<accession>A0A0R2B8T1</accession>
<proteinExistence type="predicted"/>
<reference evidence="1 2" key="1">
    <citation type="journal article" date="2015" name="Genome Announc.">
        <title>Expanding the biotechnology potential of lactobacilli through comparative genomics of 213 strains and associated genera.</title>
        <authorList>
            <person name="Sun Z."/>
            <person name="Harris H.M."/>
            <person name="McCann A."/>
            <person name="Guo C."/>
            <person name="Argimon S."/>
            <person name="Zhang W."/>
            <person name="Yang X."/>
            <person name="Jeffery I.B."/>
            <person name="Cooney J.C."/>
            <person name="Kagawa T.F."/>
            <person name="Liu W."/>
            <person name="Song Y."/>
            <person name="Salvetti E."/>
            <person name="Wrobel A."/>
            <person name="Rasinkangas P."/>
            <person name="Parkhill J."/>
            <person name="Rea M.C."/>
            <person name="O'Sullivan O."/>
            <person name="Ritari J."/>
            <person name="Douillard F.P."/>
            <person name="Paul Ross R."/>
            <person name="Yang R."/>
            <person name="Briner A.E."/>
            <person name="Felis G.E."/>
            <person name="de Vos W.M."/>
            <person name="Barrangou R."/>
            <person name="Klaenhammer T.R."/>
            <person name="Caufield P.W."/>
            <person name="Cui Y."/>
            <person name="Zhang H."/>
            <person name="O'Toole P.W."/>
        </authorList>
    </citation>
    <scope>NUCLEOTIDE SEQUENCE [LARGE SCALE GENOMIC DNA]</scope>
    <source>
        <strain evidence="1 2">DSM 20452</strain>
    </source>
</reference>
<evidence type="ECO:0000313" key="2">
    <source>
        <dbReference type="Proteomes" id="UP000051612"/>
    </source>
</evidence>
<dbReference type="PATRIC" id="fig|1423772.3.peg.280"/>
<dbReference type="Proteomes" id="UP000051612">
    <property type="component" value="Unassembled WGS sequence"/>
</dbReference>
<comment type="caution">
    <text evidence="1">The sequence shown here is derived from an EMBL/GenBank/DDBJ whole genome shotgun (WGS) entry which is preliminary data.</text>
</comment>
<organism evidence="1 2">
    <name type="scientific">Ligilactobacillus murinus DSM 20452 = NBRC 14221</name>
    <dbReference type="NCBI Taxonomy" id="1423772"/>
    <lineage>
        <taxon>Bacteria</taxon>
        <taxon>Bacillati</taxon>
        <taxon>Bacillota</taxon>
        <taxon>Bacilli</taxon>
        <taxon>Lactobacillales</taxon>
        <taxon>Lactobacillaceae</taxon>
        <taxon>Ligilactobacillus</taxon>
    </lineage>
</organism>
<dbReference type="AlphaFoldDB" id="A0A0R2B8T1"/>
<name>A0A0R2B8T1_9LACO</name>
<protein>
    <submittedName>
        <fullName evidence="1">Uncharacterized protein</fullName>
    </submittedName>
</protein>
<gene>
    <name evidence="1" type="ORF">FC48_GL000255</name>
</gene>
<dbReference type="EMBL" id="AYYN01000082">
    <property type="protein sequence ID" value="KRM74962.1"/>
    <property type="molecule type" value="Genomic_DNA"/>
</dbReference>